<sequence length="383" mass="43481">MPLSQQPAALRLGALGMPPPHPYASSLVSTPSAASTTESKLDEAEADRMERRRKQCRISQRRYRDKKGSAEYNLQLDVNSLKATVMRLTEAKSLLQAKMLNYRHTLNGSLMKAVEQYMMMFRTGLHDPTAGVTARKCHDVQLNFLRAFMAEDVAFCSARGLDVLEEQWRRYTGYHDSFCMKLTHAEIMGTENCAVVKALSTVTVRINRHTLERLFPAALEDEELVQQLIGRHCTYPGCTIYVFNEMNQVTRQDLAMDFLSGLRELVGSSRRTLEILRSARIKESLFVDDDGEFEKNGHSRSARKRKQAPTSSDKDDGRHQSTEEEEMKQSREEKEKLSTRGQHNRRQDVARTRISSSSSSSTSATTRAAATGQSRFDLDYIMH</sequence>
<keyword evidence="3" id="KW-1185">Reference proteome</keyword>
<feature type="region of interest" description="Disordered" evidence="1">
    <location>
        <begin position="292"/>
        <end position="383"/>
    </location>
</feature>
<evidence type="ECO:0000313" key="3">
    <source>
        <dbReference type="Proteomes" id="UP001146120"/>
    </source>
</evidence>
<accession>A0AAV2YZT4</accession>
<evidence type="ECO:0000313" key="2">
    <source>
        <dbReference type="EMBL" id="DBA00536.1"/>
    </source>
</evidence>
<evidence type="ECO:0008006" key="4">
    <source>
        <dbReference type="Google" id="ProtNLM"/>
    </source>
</evidence>
<feature type="compositionally biased region" description="Low complexity" evidence="1">
    <location>
        <begin position="352"/>
        <end position="371"/>
    </location>
</feature>
<feature type="compositionally biased region" description="Polar residues" evidence="1">
    <location>
        <begin position="26"/>
        <end position="38"/>
    </location>
</feature>
<dbReference type="Proteomes" id="UP001146120">
    <property type="component" value="Unassembled WGS sequence"/>
</dbReference>
<organism evidence="2 3">
    <name type="scientific">Lagenidium giganteum</name>
    <dbReference type="NCBI Taxonomy" id="4803"/>
    <lineage>
        <taxon>Eukaryota</taxon>
        <taxon>Sar</taxon>
        <taxon>Stramenopiles</taxon>
        <taxon>Oomycota</taxon>
        <taxon>Peronosporomycetes</taxon>
        <taxon>Pythiales</taxon>
        <taxon>Pythiaceae</taxon>
    </lineage>
</organism>
<evidence type="ECO:0000256" key="1">
    <source>
        <dbReference type="SAM" id="MobiDB-lite"/>
    </source>
</evidence>
<feature type="region of interest" description="Disordered" evidence="1">
    <location>
        <begin position="12"/>
        <end position="62"/>
    </location>
</feature>
<proteinExistence type="predicted"/>
<name>A0AAV2YZT4_9STRA</name>
<comment type="caution">
    <text evidence="2">The sequence shown here is derived from an EMBL/GenBank/DDBJ whole genome shotgun (WGS) entry which is preliminary data.</text>
</comment>
<reference evidence="2" key="1">
    <citation type="submission" date="2022-11" db="EMBL/GenBank/DDBJ databases">
        <authorList>
            <person name="Morgan W.R."/>
            <person name="Tartar A."/>
        </authorList>
    </citation>
    <scope>NUCLEOTIDE SEQUENCE</scope>
    <source>
        <strain evidence="2">ARSEF 373</strain>
    </source>
</reference>
<feature type="compositionally biased region" description="Basic and acidic residues" evidence="1">
    <location>
        <begin position="39"/>
        <end position="50"/>
    </location>
</feature>
<feature type="compositionally biased region" description="Basic residues" evidence="1">
    <location>
        <begin position="298"/>
        <end position="307"/>
    </location>
</feature>
<dbReference type="EMBL" id="DAKRPA010000062">
    <property type="protein sequence ID" value="DBA00536.1"/>
    <property type="molecule type" value="Genomic_DNA"/>
</dbReference>
<feature type="compositionally biased region" description="Basic residues" evidence="1">
    <location>
        <begin position="51"/>
        <end position="62"/>
    </location>
</feature>
<dbReference type="AlphaFoldDB" id="A0AAV2YZT4"/>
<protein>
    <recommendedName>
        <fullName evidence="4">BZIP domain-containing protein</fullName>
    </recommendedName>
</protein>
<reference evidence="2" key="2">
    <citation type="journal article" date="2023" name="Microbiol Resour">
        <title>Decontamination and Annotation of the Draft Genome Sequence of the Oomycete Lagenidium giganteum ARSEF 373.</title>
        <authorList>
            <person name="Morgan W.R."/>
            <person name="Tartar A."/>
        </authorList>
    </citation>
    <scope>NUCLEOTIDE SEQUENCE</scope>
    <source>
        <strain evidence="2">ARSEF 373</strain>
    </source>
</reference>
<gene>
    <name evidence="2" type="ORF">N0F65_006440</name>
</gene>
<feature type="compositionally biased region" description="Basic and acidic residues" evidence="1">
    <location>
        <begin position="312"/>
        <end position="338"/>
    </location>
</feature>